<comment type="caution">
    <text evidence="3">The sequence shown here is derived from an EMBL/GenBank/DDBJ whole genome shotgun (WGS) entry which is preliminary data.</text>
</comment>
<evidence type="ECO:0008006" key="5">
    <source>
        <dbReference type="Google" id="ProtNLM"/>
    </source>
</evidence>
<protein>
    <recommendedName>
        <fullName evidence="5">HAUS augmin-like complex subunit 3 N-terminal domain-containing protein</fullName>
    </recommendedName>
</protein>
<gene>
    <name evidence="3" type="ORF">LTR09_007596</name>
</gene>
<dbReference type="AlphaFoldDB" id="A0AAJ0DC26"/>
<feature type="coiled-coil region" evidence="1">
    <location>
        <begin position="470"/>
        <end position="497"/>
    </location>
</feature>
<feature type="region of interest" description="Disordered" evidence="2">
    <location>
        <begin position="347"/>
        <end position="372"/>
    </location>
</feature>
<feature type="region of interest" description="Disordered" evidence="2">
    <location>
        <begin position="114"/>
        <end position="145"/>
    </location>
</feature>
<dbReference type="Proteomes" id="UP001271007">
    <property type="component" value="Unassembled WGS sequence"/>
</dbReference>
<sequence length="512" mass="56367">MSESHLDHLLHVLDARGTGLGGDDVAWAFQAPDTKDQLSAWIGEYLSSDTLLTREEFALYDSHGIPSAGDKATGPQLSDEDVESAVSSLEASTASIEKQCRLLEAQKQALRKIQARNASGSGHAVRDGTTSKHAREKAQTEFESAELADSLQVRLEHATRQAESSSTGIMPMVERLLEKDDRLLDGLEKVLPKLTANGTDSGELDEVERLCQALTVLSTHEIHARIDATYNTAVRKYSTQANGHRRKPSSQSLESQRDSLRTELEELCREIDGLSTMAVESQYRTAISRALQAAMSDNEVEQTAWAEYMSSALQYLTARLEATDDTSHDLRTHSSAVRAISAAFRGTQTTSNKRHGSPLKVHSPIKQSQKGLKPLRLVQANLSESHDPVSQLLRQLDVRVPDQSDSNKLAETITTSTNDKIEQMSSLATVTERGVSDQLALSLAKADTDVQTLLAAVFEHSPYATVRLADQEATEGIDELERKTQSLSEQMRELDVDRIGRDVKKKQDVLLR</sequence>
<organism evidence="3 4">
    <name type="scientific">Extremus antarcticus</name>
    <dbReference type="NCBI Taxonomy" id="702011"/>
    <lineage>
        <taxon>Eukaryota</taxon>
        <taxon>Fungi</taxon>
        <taxon>Dikarya</taxon>
        <taxon>Ascomycota</taxon>
        <taxon>Pezizomycotina</taxon>
        <taxon>Dothideomycetes</taxon>
        <taxon>Dothideomycetidae</taxon>
        <taxon>Mycosphaerellales</taxon>
        <taxon>Extremaceae</taxon>
        <taxon>Extremus</taxon>
    </lineage>
</organism>
<keyword evidence="4" id="KW-1185">Reference proteome</keyword>
<proteinExistence type="predicted"/>
<dbReference type="EMBL" id="JAWDJX010000027">
    <property type="protein sequence ID" value="KAK3051200.1"/>
    <property type="molecule type" value="Genomic_DNA"/>
</dbReference>
<evidence type="ECO:0000256" key="2">
    <source>
        <dbReference type="SAM" id="MobiDB-lite"/>
    </source>
</evidence>
<feature type="region of interest" description="Disordered" evidence="2">
    <location>
        <begin position="238"/>
        <end position="258"/>
    </location>
</feature>
<name>A0AAJ0DC26_9PEZI</name>
<reference evidence="3" key="1">
    <citation type="submission" date="2023-04" db="EMBL/GenBank/DDBJ databases">
        <title>Black Yeasts Isolated from many extreme environments.</title>
        <authorList>
            <person name="Coleine C."/>
            <person name="Stajich J.E."/>
            <person name="Selbmann L."/>
        </authorList>
    </citation>
    <scope>NUCLEOTIDE SEQUENCE</scope>
    <source>
        <strain evidence="3">CCFEE 5312</strain>
    </source>
</reference>
<evidence type="ECO:0000313" key="3">
    <source>
        <dbReference type="EMBL" id="KAK3051200.1"/>
    </source>
</evidence>
<evidence type="ECO:0000313" key="4">
    <source>
        <dbReference type="Proteomes" id="UP001271007"/>
    </source>
</evidence>
<accession>A0AAJ0DC26</accession>
<evidence type="ECO:0000256" key="1">
    <source>
        <dbReference type="SAM" id="Coils"/>
    </source>
</evidence>
<keyword evidence="1" id="KW-0175">Coiled coil</keyword>